<dbReference type="Pfam" id="PF13561">
    <property type="entry name" value="adh_short_C2"/>
    <property type="match status" value="1"/>
</dbReference>
<evidence type="ECO:0000313" key="4">
    <source>
        <dbReference type="Proteomes" id="UP000183015"/>
    </source>
</evidence>
<evidence type="ECO:0000256" key="2">
    <source>
        <dbReference type="ARBA" id="ARBA00023002"/>
    </source>
</evidence>
<dbReference type="GO" id="GO:0016491">
    <property type="term" value="F:oxidoreductase activity"/>
    <property type="evidence" value="ECO:0007669"/>
    <property type="project" value="UniProtKB-KW"/>
</dbReference>
<reference evidence="4" key="1">
    <citation type="submission" date="2016-10" db="EMBL/GenBank/DDBJ databases">
        <authorList>
            <person name="Varghese N."/>
        </authorList>
    </citation>
    <scope>NUCLEOTIDE SEQUENCE [LARGE SCALE GENOMIC DNA]</scope>
    <source>
        <strain evidence="4">DSM 45096 / BCRC 16803 / CGMCC 4.1857 / CIP 109030 / JCM 12277 / KCTC 19219 / NBRC 100920 / 33214</strain>
    </source>
</reference>
<dbReference type="EMBL" id="FOAZ01000015">
    <property type="protein sequence ID" value="SEL95086.1"/>
    <property type="molecule type" value="Genomic_DNA"/>
</dbReference>
<dbReference type="eggNOG" id="COG1028">
    <property type="taxonomic scope" value="Bacteria"/>
</dbReference>
<dbReference type="SUPFAM" id="SSF51735">
    <property type="entry name" value="NAD(P)-binding Rossmann-fold domains"/>
    <property type="match status" value="1"/>
</dbReference>
<proteinExistence type="inferred from homology"/>
<sequence>MSHTSERVVVLGGTSGIGLATADLLLDRGFEVVIAGRSEERLARALKELDEKGAGRPVTGKAVDATDLTQLNALFAEVGAFDHLVVTVTRNGGVTSLADLQAGLVREHAEGKLIPHLLSVQSALGTLRADGSVTLVGAVSSQLSGAGLVVLAAMNSAVETASRVLAAELAPRRVNAVSPGVIETPWWDWVPQEVRAETVAGAASGTAVGRAGRPEEVAHAIAFLVENTYTTGVVLPVDGGARLNVPR</sequence>
<protein>
    <submittedName>
        <fullName evidence="3">NAD(P)-dependent dehydrogenase, short-chain alcohol dehydrogenase family</fullName>
    </submittedName>
</protein>
<accession>A0A1H7UE65</accession>
<organism evidence="3 4">
    <name type="scientific">Streptacidiphilus jiangxiensis</name>
    <dbReference type="NCBI Taxonomy" id="235985"/>
    <lineage>
        <taxon>Bacteria</taxon>
        <taxon>Bacillati</taxon>
        <taxon>Actinomycetota</taxon>
        <taxon>Actinomycetes</taxon>
        <taxon>Kitasatosporales</taxon>
        <taxon>Streptomycetaceae</taxon>
        <taxon>Streptacidiphilus</taxon>
    </lineage>
</organism>
<gene>
    <name evidence="3" type="ORF">SAMN05414137_115233</name>
</gene>
<dbReference type="InterPro" id="IPR036291">
    <property type="entry name" value="NAD(P)-bd_dom_sf"/>
</dbReference>
<name>A0A1H7UE65_STRJI</name>
<dbReference type="AlphaFoldDB" id="A0A1H7UE65"/>
<dbReference type="InterPro" id="IPR051122">
    <property type="entry name" value="SDR_DHRS6-like"/>
</dbReference>
<dbReference type="Gene3D" id="3.40.50.720">
    <property type="entry name" value="NAD(P)-binding Rossmann-like Domain"/>
    <property type="match status" value="1"/>
</dbReference>
<dbReference type="STRING" id="235985.SAMN05414137_115233"/>
<dbReference type="PANTHER" id="PTHR43477">
    <property type="entry name" value="DIHYDROANTICAPSIN 7-DEHYDROGENASE"/>
    <property type="match status" value="1"/>
</dbReference>
<keyword evidence="2" id="KW-0560">Oxidoreductase</keyword>
<evidence type="ECO:0000313" key="3">
    <source>
        <dbReference type="EMBL" id="SEL95086.1"/>
    </source>
</evidence>
<dbReference type="InterPro" id="IPR002347">
    <property type="entry name" value="SDR_fam"/>
</dbReference>
<dbReference type="CDD" id="cd05233">
    <property type="entry name" value="SDR_c"/>
    <property type="match status" value="1"/>
</dbReference>
<dbReference type="OrthoDB" id="9806974at2"/>
<comment type="similarity">
    <text evidence="1">Belongs to the short-chain dehydrogenases/reductases (SDR) family.</text>
</comment>
<dbReference type="RefSeq" id="WP_042450406.1">
    <property type="nucleotide sequence ID" value="NZ_BBPN01000019.1"/>
</dbReference>
<dbReference type="PANTHER" id="PTHR43477:SF1">
    <property type="entry name" value="DIHYDROANTICAPSIN 7-DEHYDROGENASE"/>
    <property type="match status" value="1"/>
</dbReference>
<dbReference type="Proteomes" id="UP000183015">
    <property type="component" value="Unassembled WGS sequence"/>
</dbReference>
<evidence type="ECO:0000256" key="1">
    <source>
        <dbReference type="ARBA" id="ARBA00006484"/>
    </source>
</evidence>
<keyword evidence="4" id="KW-1185">Reference proteome</keyword>
<dbReference type="PRINTS" id="PR00081">
    <property type="entry name" value="GDHRDH"/>
</dbReference>